<gene>
    <name evidence="1" type="ORF">CARN4_1798</name>
</gene>
<evidence type="ECO:0000313" key="1">
    <source>
        <dbReference type="EMBL" id="CBI01477.1"/>
    </source>
</evidence>
<reference evidence="1" key="1">
    <citation type="submission" date="2009-10" db="EMBL/GenBank/DDBJ databases">
        <title>Diversity of trophic interactions inside an arsenic-rich microbial ecosystem.</title>
        <authorList>
            <person name="Bertin P.N."/>
            <person name="Heinrich-Salmeron A."/>
            <person name="Pelletier E."/>
            <person name="Goulhen-Chollet F."/>
            <person name="Arsene-Ploetze F."/>
            <person name="Gallien S."/>
            <person name="Calteau A."/>
            <person name="Vallenet D."/>
            <person name="Casiot C."/>
            <person name="Chane-Woon-Ming B."/>
            <person name="Giloteaux L."/>
            <person name="Barakat M."/>
            <person name="Bonnefoy V."/>
            <person name="Bruneel O."/>
            <person name="Chandler M."/>
            <person name="Cleiss J."/>
            <person name="Duran R."/>
            <person name="Elbaz-Poulichet F."/>
            <person name="Fonknechten N."/>
            <person name="Lauga B."/>
            <person name="Mornico D."/>
            <person name="Ortet P."/>
            <person name="Schaeffer C."/>
            <person name="Siguier P."/>
            <person name="Alexander Thil Smith A."/>
            <person name="Van Dorsselaer A."/>
            <person name="Weissenbach J."/>
            <person name="Medigue C."/>
            <person name="Le Paslier D."/>
        </authorList>
    </citation>
    <scope>NUCLEOTIDE SEQUENCE</scope>
</reference>
<sequence length="247" mass="23872">MKSSFALAALIAASALAGCSSGGSAFSPLAAGAVAPSTPVPTSTPTPGPLTASPAAIAIGATNPSTASFAATETWYDTFFRESDTCAGIATVESTGITHIIASGPGAPPNETTERYLVTQIGAGTCAATITDDHGGSVSVPIVSSVYGSLKASTTSIALGNGAPTVTSDVISESGYAGAFSESDTCAGIATVTLSPANGPNATLSVAQVAAGTCAVQVSDNHAGSISVSVISTTSTVIIDTYDGGSK</sequence>
<dbReference type="EMBL" id="CABO01000019">
    <property type="protein sequence ID" value="CBI01477.1"/>
    <property type="molecule type" value="Genomic_DNA"/>
</dbReference>
<comment type="caution">
    <text evidence="1">The sequence shown here is derived from an EMBL/GenBank/DDBJ whole genome shotgun (WGS) entry which is preliminary data.</text>
</comment>
<organism evidence="1">
    <name type="scientific">mine drainage metagenome</name>
    <dbReference type="NCBI Taxonomy" id="410659"/>
    <lineage>
        <taxon>unclassified sequences</taxon>
        <taxon>metagenomes</taxon>
        <taxon>ecological metagenomes</taxon>
    </lineage>
</organism>
<dbReference type="PROSITE" id="PS51257">
    <property type="entry name" value="PROKAR_LIPOPROTEIN"/>
    <property type="match status" value="1"/>
</dbReference>
<protein>
    <submittedName>
        <fullName evidence="1">Uncharacterized protein</fullName>
    </submittedName>
</protein>
<dbReference type="AlphaFoldDB" id="E6Q2R7"/>
<name>E6Q2R7_9ZZZZ</name>
<accession>E6Q2R7</accession>
<proteinExistence type="predicted"/>